<reference evidence="1 2" key="1">
    <citation type="submission" date="2019-07" db="EMBL/GenBank/DDBJ databases">
        <title>Genomics analysis of Aphanomyces spp. identifies a new class of oomycete effector associated with host adaptation.</title>
        <authorList>
            <person name="Gaulin E."/>
        </authorList>
    </citation>
    <scope>NUCLEOTIDE SEQUENCE [LARGE SCALE GENOMIC DNA]</scope>
    <source>
        <strain evidence="1 2">ATCC 201684</strain>
    </source>
</reference>
<evidence type="ECO:0008006" key="3">
    <source>
        <dbReference type="Google" id="ProtNLM"/>
    </source>
</evidence>
<evidence type="ECO:0000313" key="1">
    <source>
        <dbReference type="EMBL" id="KAF0737664.1"/>
    </source>
</evidence>
<evidence type="ECO:0000313" key="2">
    <source>
        <dbReference type="Proteomes" id="UP000481153"/>
    </source>
</evidence>
<dbReference type="InterPro" id="IPR008979">
    <property type="entry name" value="Galactose-bd-like_sf"/>
</dbReference>
<comment type="caution">
    <text evidence="1">The sequence shown here is derived from an EMBL/GenBank/DDBJ whole genome shotgun (WGS) entry which is preliminary data.</text>
</comment>
<dbReference type="Gene3D" id="2.60.120.260">
    <property type="entry name" value="Galactose-binding domain-like"/>
    <property type="match status" value="1"/>
</dbReference>
<organism evidence="1 2">
    <name type="scientific">Aphanomyces euteiches</name>
    <dbReference type="NCBI Taxonomy" id="100861"/>
    <lineage>
        <taxon>Eukaryota</taxon>
        <taxon>Sar</taxon>
        <taxon>Stramenopiles</taxon>
        <taxon>Oomycota</taxon>
        <taxon>Saprolegniomycetes</taxon>
        <taxon>Saprolegniales</taxon>
        <taxon>Verrucalvaceae</taxon>
        <taxon>Aphanomyces</taxon>
    </lineage>
</organism>
<protein>
    <recommendedName>
        <fullName evidence="3">F5/8 type C domain-containing protein</fullName>
    </recommendedName>
</protein>
<keyword evidence="2" id="KW-1185">Reference proteome</keyword>
<dbReference type="SUPFAM" id="SSF49785">
    <property type="entry name" value="Galactose-binding domain-like"/>
    <property type="match status" value="1"/>
</dbReference>
<dbReference type="AlphaFoldDB" id="A0A6G0XCG5"/>
<gene>
    <name evidence="1" type="ORF">Ae201684_006331</name>
</gene>
<name>A0A6G0XCG5_9STRA</name>
<accession>A0A6G0XCG5</accession>
<sequence length="145" mass="16471">MDQLLSGDETSTTCRVSSVLNRDRKEYGAHHMFDGSEISCWNSAEGSPQQVWLEFHRTVHLRRVQVMFQGGFVGEDVQFLVTTTEEQTFHALPLSVHFDDGNALQSVDVACDNVTQLRLHFGRSSDFYGRVTIYQLLVWGEETNA</sequence>
<dbReference type="Proteomes" id="UP000481153">
    <property type="component" value="Unassembled WGS sequence"/>
</dbReference>
<dbReference type="VEuPathDB" id="FungiDB:AeMF1_020425"/>
<proteinExistence type="predicted"/>
<dbReference type="EMBL" id="VJMJ01000083">
    <property type="protein sequence ID" value="KAF0737664.1"/>
    <property type="molecule type" value="Genomic_DNA"/>
</dbReference>